<evidence type="ECO:0000256" key="4">
    <source>
        <dbReference type="PROSITE-ProRule" id="PRU00601"/>
    </source>
</evidence>
<dbReference type="Gene3D" id="2.20.28.10">
    <property type="match status" value="1"/>
</dbReference>
<keyword evidence="2 4" id="KW-0863">Zinc-finger</keyword>
<dbReference type="PANTHER" id="PTHR21319:SF53">
    <property type="entry name" value="RING FINGER AND CHY ZINC FINGER DOMAIN-CONTAINING PROTEIN 1"/>
    <property type="match status" value="1"/>
</dbReference>
<dbReference type="Gene3D" id="3.30.40.10">
    <property type="entry name" value="Zinc/RING finger domain, C3HC4 (zinc finger)"/>
    <property type="match status" value="1"/>
</dbReference>
<gene>
    <name evidence="9" type="ORF">Cvel_2519</name>
</gene>
<feature type="domain" description="CTCHY-type" evidence="8">
    <location>
        <begin position="185"/>
        <end position="249"/>
    </location>
</feature>
<accession>A0A0G4IG42</accession>
<dbReference type="SUPFAM" id="SSF57850">
    <property type="entry name" value="RING/U-box"/>
    <property type="match status" value="1"/>
</dbReference>
<dbReference type="GO" id="GO:0008270">
    <property type="term" value="F:zinc ion binding"/>
    <property type="evidence" value="ECO:0007669"/>
    <property type="project" value="UniProtKB-KW"/>
</dbReference>
<dbReference type="InterPro" id="IPR017921">
    <property type="entry name" value="Znf_CTCHY"/>
</dbReference>
<evidence type="ECO:0000256" key="3">
    <source>
        <dbReference type="ARBA" id="ARBA00022833"/>
    </source>
</evidence>
<feature type="domain" description="CHY-type" evidence="7">
    <location>
        <begin position="107"/>
        <end position="183"/>
    </location>
</feature>
<dbReference type="PANTHER" id="PTHR21319">
    <property type="entry name" value="RING FINGER AND CHY ZINC FINGER DOMAIN-CONTAINING PROTEIN 1"/>
    <property type="match status" value="1"/>
</dbReference>
<evidence type="ECO:0000256" key="5">
    <source>
        <dbReference type="SAM" id="MobiDB-lite"/>
    </source>
</evidence>
<dbReference type="VEuPathDB" id="CryptoDB:Cvel_2519"/>
<protein>
    <recommendedName>
        <fullName evidence="10">RING-type domain-containing protein</fullName>
    </recommendedName>
</protein>
<evidence type="ECO:0000259" key="7">
    <source>
        <dbReference type="PROSITE" id="PS51266"/>
    </source>
</evidence>
<evidence type="ECO:0000259" key="8">
    <source>
        <dbReference type="PROSITE" id="PS51270"/>
    </source>
</evidence>
<name>A0A0G4IG42_9ALVE</name>
<dbReference type="SMART" id="SM00184">
    <property type="entry name" value="RING"/>
    <property type="match status" value="1"/>
</dbReference>
<keyword evidence="1" id="KW-0479">Metal-binding</keyword>
<evidence type="ECO:0000259" key="6">
    <source>
        <dbReference type="PROSITE" id="PS50089"/>
    </source>
</evidence>
<feature type="domain" description="RING-type" evidence="6">
    <location>
        <begin position="250"/>
        <end position="297"/>
    </location>
</feature>
<dbReference type="SUPFAM" id="SSF161245">
    <property type="entry name" value="Zinc hairpin stack"/>
    <property type="match status" value="1"/>
</dbReference>
<dbReference type="InterPro" id="IPR008913">
    <property type="entry name" value="Znf_CHY"/>
</dbReference>
<dbReference type="Pfam" id="PF14634">
    <property type="entry name" value="zf-RING_5"/>
    <property type="match status" value="1"/>
</dbReference>
<feature type="region of interest" description="Disordered" evidence="5">
    <location>
        <begin position="1"/>
        <end position="69"/>
    </location>
</feature>
<evidence type="ECO:0000313" key="9">
    <source>
        <dbReference type="EMBL" id="CEM56201.1"/>
    </source>
</evidence>
<dbReference type="GO" id="GO:0016567">
    <property type="term" value="P:protein ubiquitination"/>
    <property type="evidence" value="ECO:0007669"/>
    <property type="project" value="TreeGrafter"/>
</dbReference>
<dbReference type="GO" id="GO:0005634">
    <property type="term" value="C:nucleus"/>
    <property type="evidence" value="ECO:0007669"/>
    <property type="project" value="TreeGrafter"/>
</dbReference>
<dbReference type="InterPro" id="IPR013083">
    <property type="entry name" value="Znf_RING/FYVE/PHD"/>
</dbReference>
<dbReference type="EMBL" id="CDMZ01005952">
    <property type="protein sequence ID" value="CEM56201.1"/>
    <property type="molecule type" value="Genomic_DNA"/>
</dbReference>
<reference evidence="9" key="1">
    <citation type="submission" date="2014-11" db="EMBL/GenBank/DDBJ databases">
        <authorList>
            <person name="Otto D Thomas"/>
            <person name="Naeem Raeece"/>
        </authorList>
    </citation>
    <scope>NUCLEOTIDE SEQUENCE</scope>
</reference>
<dbReference type="PhylomeDB" id="A0A0G4IG42"/>
<dbReference type="Pfam" id="PF14599">
    <property type="entry name" value="zinc_ribbon_6"/>
    <property type="match status" value="1"/>
</dbReference>
<organism evidence="9">
    <name type="scientific">Chromera velia CCMP2878</name>
    <dbReference type="NCBI Taxonomy" id="1169474"/>
    <lineage>
        <taxon>Eukaryota</taxon>
        <taxon>Sar</taxon>
        <taxon>Alveolata</taxon>
        <taxon>Colpodellida</taxon>
        <taxon>Chromeraceae</taxon>
        <taxon>Chromera</taxon>
    </lineage>
</organism>
<keyword evidence="3" id="KW-0862">Zinc</keyword>
<dbReference type="GO" id="GO:0006511">
    <property type="term" value="P:ubiquitin-dependent protein catabolic process"/>
    <property type="evidence" value="ECO:0007669"/>
    <property type="project" value="TreeGrafter"/>
</dbReference>
<proteinExistence type="predicted"/>
<feature type="compositionally biased region" description="Low complexity" evidence="5">
    <location>
        <begin position="53"/>
        <end position="63"/>
    </location>
</feature>
<feature type="compositionally biased region" description="Low complexity" evidence="5">
    <location>
        <begin position="10"/>
        <end position="19"/>
    </location>
</feature>
<dbReference type="PROSITE" id="PS50089">
    <property type="entry name" value="ZF_RING_2"/>
    <property type="match status" value="1"/>
</dbReference>
<dbReference type="PROSITE" id="PS51270">
    <property type="entry name" value="ZF_CTCHY"/>
    <property type="match status" value="1"/>
</dbReference>
<dbReference type="PROSITE" id="PS51266">
    <property type="entry name" value="ZF_CHY"/>
    <property type="match status" value="1"/>
</dbReference>
<dbReference type="InterPro" id="IPR039512">
    <property type="entry name" value="RCHY1_zinc-ribbon"/>
</dbReference>
<sequence length="370" mass="41009">MANGDPTAPPGGSSSEPSPGSAPAPPQQTDQQEQEGQHGNDTQPVIPNALPTNANGNAGADADQQVWEDIEGEGDEFELDGEEHDGEDSESEDFFQDPMDPAWKPCPRPGQLGCPHYERKCKIVAPCCGELFWCRHCHNAEKNENEEEPSKAHEIDRKSVTRIVCQLCHTEQDVGAECTNCGERFALYFCGICKFWDNRGDIKKIFHCKDCGICRVGGAENFFHCKTCGSCYPRQLENHTCIERAMHQDCPICLENLFESIRSVAVLQCGHTIHQECLRGMTREFVGLSSLRCPVCSASICKTEQLWAAMDRQVEETPMPADLQYEVSIICNDCHKRGSCAFHIYGHKCPECGSYNTRRTQTAEGVRGGG</sequence>
<dbReference type="InterPro" id="IPR037274">
    <property type="entry name" value="Znf_CHY_sf"/>
</dbReference>
<dbReference type="Pfam" id="PF05495">
    <property type="entry name" value="zf-CHY"/>
    <property type="match status" value="1"/>
</dbReference>
<dbReference type="SUPFAM" id="SSF161219">
    <property type="entry name" value="CHY zinc finger-like"/>
    <property type="match status" value="1"/>
</dbReference>
<dbReference type="InterPro" id="IPR001841">
    <property type="entry name" value="Znf_RING"/>
</dbReference>
<dbReference type="AlphaFoldDB" id="A0A0G4IG42"/>
<evidence type="ECO:0000256" key="1">
    <source>
        <dbReference type="ARBA" id="ARBA00022723"/>
    </source>
</evidence>
<evidence type="ECO:0000256" key="2">
    <source>
        <dbReference type="ARBA" id="ARBA00022771"/>
    </source>
</evidence>
<dbReference type="InterPro" id="IPR037275">
    <property type="entry name" value="Znf_CTCHY_sf"/>
</dbReference>
<dbReference type="GO" id="GO:0061630">
    <property type="term" value="F:ubiquitin protein ligase activity"/>
    <property type="evidence" value="ECO:0007669"/>
    <property type="project" value="TreeGrafter"/>
</dbReference>
<evidence type="ECO:0008006" key="10">
    <source>
        <dbReference type="Google" id="ProtNLM"/>
    </source>
</evidence>